<name>A0A2V3IM25_9FLOR</name>
<dbReference type="InterPro" id="IPR011990">
    <property type="entry name" value="TPR-like_helical_dom_sf"/>
</dbReference>
<reference evidence="1 2" key="1">
    <citation type="journal article" date="2018" name="Mol. Biol. Evol.">
        <title>Analysis of the draft genome of the red seaweed Gracilariopsis chorda provides insights into genome size evolution in Rhodophyta.</title>
        <authorList>
            <person name="Lee J."/>
            <person name="Yang E.C."/>
            <person name="Graf L."/>
            <person name="Yang J.H."/>
            <person name="Qiu H."/>
            <person name="Zel Zion U."/>
            <person name="Chan C.X."/>
            <person name="Stephens T.G."/>
            <person name="Weber A.P.M."/>
            <person name="Boo G.H."/>
            <person name="Boo S.M."/>
            <person name="Kim K.M."/>
            <person name="Shin Y."/>
            <person name="Jung M."/>
            <person name="Lee S.J."/>
            <person name="Yim H.S."/>
            <person name="Lee J.H."/>
            <person name="Bhattacharya D."/>
            <person name="Yoon H.S."/>
        </authorList>
    </citation>
    <scope>NUCLEOTIDE SEQUENCE [LARGE SCALE GENOMIC DNA]</scope>
    <source>
        <strain evidence="1 2">SKKU-2015</strain>
        <tissue evidence="1">Whole body</tissue>
    </source>
</reference>
<protein>
    <submittedName>
        <fullName evidence="1">Uncharacterized protein</fullName>
    </submittedName>
</protein>
<gene>
    <name evidence="1" type="ORF">BWQ96_07152</name>
</gene>
<accession>A0A2V3IM25</accession>
<evidence type="ECO:0000313" key="2">
    <source>
        <dbReference type="Proteomes" id="UP000247409"/>
    </source>
</evidence>
<keyword evidence="2" id="KW-1185">Reference proteome</keyword>
<organism evidence="1 2">
    <name type="scientific">Gracilariopsis chorda</name>
    <dbReference type="NCBI Taxonomy" id="448386"/>
    <lineage>
        <taxon>Eukaryota</taxon>
        <taxon>Rhodophyta</taxon>
        <taxon>Florideophyceae</taxon>
        <taxon>Rhodymeniophycidae</taxon>
        <taxon>Gracilariales</taxon>
        <taxon>Gracilariaceae</taxon>
        <taxon>Gracilariopsis</taxon>
    </lineage>
</organism>
<sequence length="437" mass="49580">MRERRLIDKIRKLRKGKEELVIRARKREISLGCTGPSDCIIDSSDLKEQVRAISDSFGGVVRNVTHALDLFEKSAFAVGDAGALVELATIIENYPDPLIWNLKQTSKLCEQALELGKSATGMIMLAYTLAHEDPQRGLALYTRAVKDENRLEAKFRIARALSGVPAHRFRDLIMITSLMEDIEDHSFVNCNSAVLKQRAGNPSHDIPCRTSSWLEKRIPQLAQKEFECDELNAFAERFLHVLRLRYSGEVLVFLEEDRTNAINISDLTSLPGILSPFISHSIISLLEGVIRHRTRSLKGKIRKSIETLISSPRFSGYNTKIIDLCAWTVKNNVPKSRAPLTCVLEQQNASRKCGIESSKCLADLLFEGRSGFIRDPMRARELYEKSILEDFSASDETRIIDIVYKAGLADTPIVYREDMLVYRRRIEEAHRMVELFL</sequence>
<dbReference type="Proteomes" id="UP000247409">
    <property type="component" value="Unassembled WGS sequence"/>
</dbReference>
<evidence type="ECO:0000313" key="1">
    <source>
        <dbReference type="EMBL" id="PXF43118.1"/>
    </source>
</evidence>
<dbReference type="EMBL" id="NBIV01000137">
    <property type="protein sequence ID" value="PXF43118.1"/>
    <property type="molecule type" value="Genomic_DNA"/>
</dbReference>
<proteinExistence type="predicted"/>
<dbReference type="Gene3D" id="1.25.40.10">
    <property type="entry name" value="Tetratricopeptide repeat domain"/>
    <property type="match status" value="1"/>
</dbReference>
<dbReference type="AlphaFoldDB" id="A0A2V3IM25"/>
<comment type="caution">
    <text evidence="1">The sequence shown here is derived from an EMBL/GenBank/DDBJ whole genome shotgun (WGS) entry which is preliminary data.</text>
</comment>